<organism evidence="2 3">
    <name type="scientific">Thomasclavelia ramosa</name>
    <dbReference type="NCBI Taxonomy" id="1547"/>
    <lineage>
        <taxon>Bacteria</taxon>
        <taxon>Bacillati</taxon>
        <taxon>Bacillota</taxon>
        <taxon>Erysipelotrichia</taxon>
        <taxon>Erysipelotrichales</taxon>
        <taxon>Coprobacillaceae</taxon>
        <taxon>Thomasclavelia</taxon>
    </lineage>
</organism>
<proteinExistence type="predicted"/>
<reference evidence="2" key="1">
    <citation type="submission" date="2023-01" db="EMBL/GenBank/DDBJ databases">
        <title>Human gut microbiome strain richness.</title>
        <authorList>
            <person name="Chen-Liaw A."/>
        </authorList>
    </citation>
    <scope>NUCLEOTIDE SEQUENCE</scope>
    <source>
        <strain evidence="2">1001217st2_G6_1001217B_191108</strain>
    </source>
</reference>
<sequence length="65" mass="7501">MNNNEKLLKMSGIYNQIKNLKGVRTNLECSNIPGQHHNVAKNIASIERQMESLEKQYDKLLMSLK</sequence>
<evidence type="ECO:0000313" key="2">
    <source>
        <dbReference type="EMBL" id="MDB7085126.1"/>
    </source>
</evidence>
<name>A0AB35INC1_9FIRM</name>
<comment type="caution">
    <text evidence="2">The sequence shown here is derived from an EMBL/GenBank/DDBJ whole genome shotgun (WGS) entry which is preliminary data.</text>
</comment>
<protein>
    <submittedName>
        <fullName evidence="2">Uncharacterized protein</fullName>
    </submittedName>
</protein>
<dbReference type="Proteomes" id="UP001211987">
    <property type="component" value="Unassembled WGS sequence"/>
</dbReference>
<feature type="coiled-coil region" evidence="1">
    <location>
        <begin position="36"/>
        <end position="63"/>
    </location>
</feature>
<dbReference type="AlphaFoldDB" id="A0AB35INC1"/>
<dbReference type="RefSeq" id="WP_009009937.1">
    <property type="nucleotide sequence ID" value="NZ_BAABXX010000002.1"/>
</dbReference>
<gene>
    <name evidence="2" type="ORF">PM738_15060</name>
</gene>
<keyword evidence="1" id="KW-0175">Coiled coil</keyword>
<evidence type="ECO:0000256" key="1">
    <source>
        <dbReference type="SAM" id="Coils"/>
    </source>
</evidence>
<accession>A0AB35INC1</accession>
<evidence type="ECO:0000313" key="3">
    <source>
        <dbReference type="Proteomes" id="UP001211987"/>
    </source>
</evidence>
<dbReference type="EMBL" id="JAQLKE010000031">
    <property type="protein sequence ID" value="MDB7085126.1"/>
    <property type="molecule type" value="Genomic_DNA"/>
</dbReference>